<evidence type="ECO:0000256" key="1">
    <source>
        <dbReference type="ARBA" id="ARBA00022729"/>
    </source>
</evidence>
<dbReference type="Gene3D" id="3.40.30.10">
    <property type="entry name" value="Glutaredoxin"/>
    <property type="match status" value="1"/>
</dbReference>
<dbReference type="PANTHER" id="PTHR15337">
    <property type="entry name" value="ANTERIOR GRADIENT PROTEIN-RELATED"/>
    <property type="match status" value="1"/>
</dbReference>
<name>A0A5J6WTX1_9GAMM</name>
<keyword evidence="5" id="KW-1185">Reference proteome</keyword>
<dbReference type="InterPro" id="IPR013766">
    <property type="entry name" value="Thioredoxin_domain"/>
</dbReference>
<evidence type="ECO:0000313" key="4">
    <source>
        <dbReference type="EMBL" id="QFI54589.1"/>
    </source>
</evidence>
<dbReference type="InterPro" id="IPR051099">
    <property type="entry name" value="AGR/TXD"/>
</dbReference>
<dbReference type="SUPFAM" id="SSF52833">
    <property type="entry name" value="Thioredoxin-like"/>
    <property type="match status" value="1"/>
</dbReference>
<evidence type="ECO:0000259" key="3">
    <source>
        <dbReference type="PROSITE" id="PS51352"/>
    </source>
</evidence>
<gene>
    <name evidence="4" type="ORF">FE240_07670</name>
</gene>
<dbReference type="KEGG" id="asim:FE240_07670"/>
<feature type="signal peptide" evidence="2">
    <location>
        <begin position="1"/>
        <end position="21"/>
    </location>
</feature>
<evidence type="ECO:0000256" key="2">
    <source>
        <dbReference type="SAM" id="SignalP"/>
    </source>
</evidence>
<proteinExistence type="predicted"/>
<protein>
    <submittedName>
        <fullName evidence="4">Thioredoxin family protein</fullName>
    </submittedName>
</protein>
<keyword evidence="1 2" id="KW-0732">Signal</keyword>
<dbReference type="Proteomes" id="UP000594034">
    <property type="component" value="Chromosome"/>
</dbReference>
<dbReference type="EMBL" id="CP040449">
    <property type="protein sequence ID" value="QFI54589.1"/>
    <property type="molecule type" value="Genomic_DNA"/>
</dbReference>
<dbReference type="AlphaFoldDB" id="A0A5J6WTX1"/>
<reference evidence="4 5" key="1">
    <citation type="submission" date="2019-05" db="EMBL/GenBank/DDBJ databases">
        <title>OXA-830, a novel chromosomally encoded expanded-spectrum class D beta-lactamase in Aeromonas simiae.</title>
        <authorList>
            <person name="Zhou W."/>
            <person name="Chen Q."/>
        </authorList>
    </citation>
    <scope>NUCLEOTIDE SEQUENCE [LARGE SCALE GENOMIC DNA]</scope>
    <source>
        <strain evidence="4 5">A6</strain>
    </source>
</reference>
<sequence length="159" mass="17936">MKTLCAVLLAGALITPFGASATWAEGQPGYSQRYDPARRPLDDLLAARMKAASERKKILLLVGGEWCNWCQTMERFLNAKASLARSLTETFVVVKVNVSDENRNEAFLRHYPAYEGVPHFYVLDQQGNLLESINTGLLEQGESYNQETFHQLIEHFATR</sequence>
<dbReference type="Pfam" id="PF13899">
    <property type="entry name" value="Thioredoxin_7"/>
    <property type="match status" value="1"/>
</dbReference>
<dbReference type="RefSeq" id="WP_193004036.1">
    <property type="nucleotide sequence ID" value="NZ_CP040449.1"/>
</dbReference>
<feature type="domain" description="Thioredoxin" evidence="3">
    <location>
        <begin position="8"/>
        <end position="158"/>
    </location>
</feature>
<dbReference type="PANTHER" id="PTHR15337:SF11">
    <property type="entry name" value="THIOREDOXIN DOMAIN-CONTAINING PROTEIN"/>
    <property type="match status" value="1"/>
</dbReference>
<evidence type="ECO:0000313" key="5">
    <source>
        <dbReference type="Proteomes" id="UP000594034"/>
    </source>
</evidence>
<feature type="chain" id="PRO_5023858333" evidence="2">
    <location>
        <begin position="22"/>
        <end position="159"/>
    </location>
</feature>
<dbReference type="InterPro" id="IPR036249">
    <property type="entry name" value="Thioredoxin-like_sf"/>
</dbReference>
<organism evidence="4 5">
    <name type="scientific">Aeromonas simiae</name>
    <dbReference type="NCBI Taxonomy" id="218936"/>
    <lineage>
        <taxon>Bacteria</taxon>
        <taxon>Pseudomonadati</taxon>
        <taxon>Pseudomonadota</taxon>
        <taxon>Gammaproteobacteria</taxon>
        <taxon>Aeromonadales</taxon>
        <taxon>Aeromonadaceae</taxon>
        <taxon>Aeromonas</taxon>
    </lineage>
</organism>
<accession>A0A5J6WTX1</accession>
<dbReference type="PROSITE" id="PS51352">
    <property type="entry name" value="THIOREDOXIN_2"/>
    <property type="match status" value="1"/>
</dbReference>